<dbReference type="OrthoDB" id="3579011at2"/>
<accession>H5TTY5</accession>
<protein>
    <recommendedName>
        <fullName evidence="2">Dimethylamine monooxygenase subunit DmmA-like C-terminal domain-containing protein</fullName>
    </recommendedName>
</protein>
<evidence type="ECO:0000313" key="3">
    <source>
        <dbReference type="EMBL" id="GAB36943.1"/>
    </source>
</evidence>
<feature type="compositionally biased region" description="Low complexity" evidence="1">
    <location>
        <begin position="10"/>
        <end position="27"/>
    </location>
</feature>
<evidence type="ECO:0000256" key="1">
    <source>
        <dbReference type="SAM" id="MobiDB-lite"/>
    </source>
</evidence>
<keyword evidence="4" id="KW-1185">Reference proteome</keyword>
<dbReference type="EMBL" id="BAFB01000244">
    <property type="protein sequence ID" value="GAB36943.1"/>
    <property type="molecule type" value="Genomic_DNA"/>
</dbReference>
<name>H5TTY5_GORO1</name>
<dbReference type="RefSeq" id="WP_007241100.1">
    <property type="nucleotide sequence ID" value="NZ_BAFB01000244.1"/>
</dbReference>
<feature type="region of interest" description="Disordered" evidence="1">
    <location>
        <begin position="1"/>
        <end position="27"/>
    </location>
</feature>
<dbReference type="InterPro" id="IPR048037">
    <property type="entry name" value="DmmA-like_C"/>
</dbReference>
<dbReference type="Proteomes" id="UP000005038">
    <property type="component" value="Unassembled WGS sequence"/>
</dbReference>
<sequence>MSQLAYSSVPAWARTPGRPTPTTTALPDTTGRSYVLVGVGDPHAPQSMSDAPSAVDLVRGWTQTLGPGVGRSVLLGDQVDTLAAQLRDTLRSSAVGVRVVLAGPVGSCLRLRATAIDAGLEDDEISVVPVGTGPVDVFCSHCRTTTHAVAAVDDVICCDGCDRDLLVYYHVSRRTGAFLGFMVDAETAPSGGATR</sequence>
<evidence type="ECO:0000313" key="4">
    <source>
        <dbReference type="Proteomes" id="UP000005038"/>
    </source>
</evidence>
<dbReference type="AlphaFoldDB" id="H5TTY5"/>
<comment type="caution">
    <text evidence="3">The sequence shown here is derived from an EMBL/GenBank/DDBJ whole genome shotgun (WGS) entry which is preliminary data.</text>
</comment>
<reference evidence="3" key="1">
    <citation type="submission" date="2012-02" db="EMBL/GenBank/DDBJ databases">
        <title>Whole genome shotgun sequence of Gordonia otitidis NBRC 100426.</title>
        <authorList>
            <person name="Yoshida I."/>
            <person name="Hosoyama A."/>
            <person name="Tsuchikane K."/>
            <person name="Katsumata H."/>
            <person name="Yamazaki S."/>
            <person name="Fujita N."/>
        </authorList>
    </citation>
    <scope>NUCLEOTIDE SEQUENCE [LARGE SCALE GENOMIC DNA]</scope>
    <source>
        <strain evidence="3">NBRC 100426</strain>
    </source>
</reference>
<feature type="domain" description="Dimethylamine monooxygenase subunit DmmA-like C-terminal" evidence="2">
    <location>
        <begin position="137"/>
        <end position="180"/>
    </location>
</feature>
<evidence type="ECO:0000259" key="2">
    <source>
        <dbReference type="Pfam" id="PF22289"/>
    </source>
</evidence>
<organism evidence="3 4">
    <name type="scientific">Gordonia otitidis (strain DSM 44809 / CCUG 52243 / JCM 12355 / NBRC 100426 / IFM 10032)</name>
    <dbReference type="NCBI Taxonomy" id="1108044"/>
    <lineage>
        <taxon>Bacteria</taxon>
        <taxon>Bacillati</taxon>
        <taxon>Actinomycetota</taxon>
        <taxon>Actinomycetes</taxon>
        <taxon>Mycobacteriales</taxon>
        <taxon>Gordoniaceae</taxon>
        <taxon>Gordonia</taxon>
    </lineage>
</organism>
<proteinExistence type="predicted"/>
<dbReference type="STRING" id="1108044.GOOTI_244_00040"/>
<dbReference type="Pfam" id="PF22289">
    <property type="entry name" value="DmmA-like_C"/>
    <property type="match status" value="1"/>
</dbReference>
<gene>
    <name evidence="3" type="ORF">GOOTI_244_00040</name>
</gene>
<dbReference type="NCBIfam" id="NF041259">
    <property type="entry name" value="mono_DmmA_fam"/>
    <property type="match status" value="1"/>
</dbReference>